<keyword evidence="4" id="KW-0808">Transferase</keyword>
<evidence type="ECO:0000256" key="5">
    <source>
        <dbReference type="ARBA" id="ARBA00022832"/>
    </source>
</evidence>
<dbReference type="SUPFAM" id="SSF47336">
    <property type="entry name" value="ACP-like"/>
    <property type="match status" value="2"/>
</dbReference>
<dbReference type="CDD" id="cd05931">
    <property type="entry name" value="FAAL"/>
    <property type="match status" value="1"/>
</dbReference>
<dbReference type="Pfam" id="PF23024">
    <property type="entry name" value="AMP-dom_DIP2-like"/>
    <property type="match status" value="1"/>
</dbReference>
<sequence>MSSMEGISDVVSGHARRIPDRVALRFLGTGDVDGRVEEWTYGELEQQIRTVAAGLARTRASGPVLLLQSSGPGCAAAFLGTLRAGRVAVPVPPPDERRHQPTLTRLERIAADCGATTVIVTADVARRDLGSLTGLERVLLDAGEESVPEGTVDGGSADGIAFLQYTSGSTGDPRGVVVGYDQLAHNLSCQQEMWELGPDDEFVSWLPTYHDMGLIAGILLPLSLGATVTMMAPEAFVQRPMRWLEAIARYRGTFSIAPNFAYDLCVRRSEATRVAGLDLSSWRVAANGAEPVHGPTLDRFAERFDAAGFDPVALTPAYGLAEATLMVSSVPPGRTARRAADRRRSVSCGVPAPGVEVRVVDPVTAEPCADGVTGEIWVGGPSVGRGYHNRPETTEQTFHARTADGSGGRFLRTGDLGFLDDGELFVTGRLKDLVIVGGANHYPQDIERVVEAAHPGLRAGCSAAFAVEEAAEERLVVVAEVAGGHDDDHEQIVHAIRDAVSDAERIPVHAVALIAPRSILKTSSGKIRRAEMRERYRDGLLHPVHDWTASERTPTAIRTWLRWHVALRTGRDPQQIATDVPFRALGLTSVATVELTAALATFLEREIAPTALYEFSTIEALAAHLTGSRAAAASVPVPAREQEPIAIVGIGCRFPGAAGPQEFFRLLASGTEAIGDIPPDRWDVEAHYRPGTPRPGKMYVRRGGFLGEVTGFDPEFFGMSDLEARYLDPQQRLLLELTWEAFEDAGVLPPDVAGTTAGVFVGITTSDYADLMRTQGVHAGPYSGTGNVFSLAANRISYTFDLRGPSIALDTACSSSLVAIHQACHSLWRGESALALAGGVNLMLSPETTAALCQSGALSPDGRCHTFDSRANGYVRGEGAGLVLLKPLSQAVADGDRVHAVIRGTAVNQDGRSNGLSGPNPEAHVRVIRSALDAAGLRPGDVQYVEAHGTGTALGDPIEAGAIAAAHAPASMRVGSVKTNIGHLEAAAGVAGLIKIALAIEHGVLPPSLHFAQPNEHIDFAKLRMSVPVTAGRWPQSPGDRSAGVNSFGVGGTNAHVIVAEAPAPVTVANSGQARLIVLSARSPEALEALAERTARSAAGSPASIDDLAYTAGLRRTHHEHRMAVVARTPEELAERLTPPHPEAVTGRVVADRRVVFVFPGQGSQHLGMGHGLYRADPAFQKAFDDCAAALQPHLAWPVRDQFFAVTEQDSMLDRDDVVQPLLFAVQVALAASWRSRGIEPAAVVGHSMGEVAAAYVAGALTLAEAARVTGLRANGLATLRGQGAMAVVGLAGDDLTRAIEPYASLLSVAVCNGPEMSVVSGDVDAIEQLIADLAERDVFGRRVRANGAGHSPVVQPVADELRTVLATLRPRPVTVPMYSSVTTASLAGTELDGAYWAANIREPVLYHQTVQRLCADGYRLFVEMSPNPTLTLPTEQVIGPEGHAVASLRRGRPDPESLLEALGALHVYGVPVDLGQFFDRPRPVVSMPSGPWKRTPYWFGPLAAHAHAEVVGQSPKTTAEVVRAAFSGVLRTRVTGGDDNFFALGGSSLMAAQMMHELRATLDCDIPVRLLFDNPTVSAFAAALDDLRVAGPAAVPRPVRVDQDDFPLTINQERYLQAERAGGTPFLVTQHLDLAGPVDPDALARAIDRLVAVHDGLRTVFTAGDVVRQRHAAAGPVALPITDLTAAADPQAELARALTEAERPFDPFTGPLYRFGLVRLTPDRHVLTVVLHHLITDGWSAGVLFQDLVLGYEDASRPAAPPLRLADYAQWERSFYSGVVLDQQLEYWRRKLATTSVPALRLARDEQRVAGRQRELGLREVELDGEVAAGIEQTAREAGATTQMVMLTAFMLALHRQSEHDEITVPINVTAREAPELQRVVGFLSQLRLITVDLGGGPDLRECLRRVREAVLTAGEEQGLSISQYFHLAGRAQEDIPYRISFNHLPEVALPTTVGAATVTPLARQSGYVLPRDLVVVVRTMNGRLRLSFGYDRGVIVEEGLTQLMADTQQIATAMTRDLDGAAR</sequence>
<dbReference type="SUPFAM" id="SSF56801">
    <property type="entry name" value="Acetyl-CoA synthetase-like"/>
    <property type="match status" value="1"/>
</dbReference>
<keyword evidence="10" id="KW-1185">Reference proteome</keyword>
<dbReference type="InterPro" id="IPR032821">
    <property type="entry name" value="PKS_assoc"/>
</dbReference>
<keyword evidence="2" id="KW-0596">Phosphopantetheine</keyword>
<dbReference type="PROSITE" id="PS00606">
    <property type="entry name" value="KS3_1"/>
    <property type="match status" value="1"/>
</dbReference>
<dbReference type="SUPFAM" id="SSF52777">
    <property type="entry name" value="CoA-dependent acyltransferases"/>
    <property type="match status" value="2"/>
</dbReference>
<keyword evidence="5" id="KW-0276">Fatty acid metabolism</keyword>
<dbReference type="InterPro" id="IPR016036">
    <property type="entry name" value="Malonyl_transacylase_ACP-bd"/>
</dbReference>
<dbReference type="CDD" id="cd00833">
    <property type="entry name" value="PKS"/>
    <property type="match status" value="1"/>
</dbReference>
<dbReference type="InterPro" id="IPR020841">
    <property type="entry name" value="PKS_Beta-ketoAc_synthase_dom"/>
</dbReference>
<dbReference type="InterPro" id="IPR023213">
    <property type="entry name" value="CAT-like_dom_sf"/>
</dbReference>
<dbReference type="InterPro" id="IPR045851">
    <property type="entry name" value="AMP-bd_C_sf"/>
</dbReference>
<organism evidence="9 10">
    <name type="scientific">Micromonospora humida</name>
    <dbReference type="NCBI Taxonomy" id="2809018"/>
    <lineage>
        <taxon>Bacteria</taxon>
        <taxon>Bacillati</taxon>
        <taxon>Actinomycetota</taxon>
        <taxon>Actinomycetes</taxon>
        <taxon>Micromonosporales</taxon>
        <taxon>Micromonosporaceae</taxon>
        <taxon>Micromonospora</taxon>
    </lineage>
</organism>
<evidence type="ECO:0000259" key="7">
    <source>
        <dbReference type="PROSITE" id="PS50075"/>
    </source>
</evidence>
<protein>
    <submittedName>
        <fullName evidence="9">AMP-binding protein</fullName>
    </submittedName>
</protein>
<dbReference type="Proteomes" id="UP001518872">
    <property type="component" value="Unassembled WGS sequence"/>
</dbReference>
<evidence type="ECO:0000256" key="1">
    <source>
        <dbReference type="ARBA" id="ARBA00001957"/>
    </source>
</evidence>
<dbReference type="SMART" id="SM00827">
    <property type="entry name" value="PKS_AT"/>
    <property type="match status" value="1"/>
</dbReference>
<dbReference type="EMBL" id="JAFEUC010000005">
    <property type="protein sequence ID" value="MBM7077238.1"/>
    <property type="molecule type" value="Genomic_DNA"/>
</dbReference>
<keyword evidence="3" id="KW-0597">Phosphoprotein</keyword>
<dbReference type="SUPFAM" id="SSF52151">
    <property type="entry name" value="FabD/lysophospholipase-like"/>
    <property type="match status" value="1"/>
</dbReference>
<dbReference type="SUPFAM" id="SSF55048">
    <property type="entry name" value="Probable ACP-binding domain of malonyl-CoA ACP transacylase"/>
    <property type="match status" value="1"/>
</dbReference>
<dbReference type="Gene3D" id="1.10.1200.10">
    <property type="entry name" value="ACP-like"/>
    <property type="match status" value="2"/>
</dbReference>
<dbReference type="InterPro" id="IPR020806">
    <property type="entry name" value="PKS_PP-bd"/>
</dbReference>
<evidence type="ECO:0000313" key="9">
    <source>
        <dbReference type="EMBL" id="MBM7077238.1"/>
    </source>
</evidence>
<comment type="cofactor">
    <cofactor evidence="1">
        <name>pantetheine 4'-phosphate</name>
        <dbReference type="ChEBI" id="CHEBI:47942"/>
    </cofactor>
</comment>
<dbReference type="Gene3D" id="3.40.366.10">
    <property type="entry name" value="Malonyl-Coenzyme A Acyl Carrier Protein, domain 2"/>
    <property type="match status" value="1"/>
</dbReference>
<dbReference type="InterPro" id="IPR000873">
    <property type="entry name" value="AMP-dep_synth/lig_dom"/>
</dbReference>
<dbReference type="InterPro" id="IPR014030">
    <property type="entry name" value="Ketoacyl_synth_N"/>
</dbReference>
<evidence type="ECO:0000256" key="3">
    <source>
        <dbReference type="ARBA" id="ARBA00022553"/>
    </source>
</evidence>
<dbReference type="Gene3D" id="3.30.559.30">
    <property type="entry name" value="Nonribosomal peptide synthetase, condensation domain"/>
    <property type="match status" value="1"/>
</dbReference>
<dbReference type="PANTHER" id="PTHR43775:SF37">
    <property type="entry name" value="SI:DKEY-61P9.11"/>
    <property type="match status" value="1"/>
</dbReference>
<dbReference type="SMART" id="SM00825">
    <property type="entry name" value="PKS_KS"/>
    <property type="match status" value="1"/>
</dbReference>
<evidence type="ECO:0000256" key="6">
    <source>
        <dbReference type="ARBA" id="ARBA00023098"/>
    </source>
</evidence>
<evidence type="ECO:0000256" key="2">
    <source>
        <dbReference type="ARBA" id="ARBA00022450"/>
    </source>
</evidence>
<dbReference type="Pfam" id="PF00109">
    <property type="entry name" value="ketoacyl-synt"/>
    <property type="match status" value="1"/>
</dbReference>
<keyword evidence="6" id="KW-0443">Lipid metabolism</keyword>
<dbReference type="PROSITE" id="PS52004">
    <property type="entry name" value="KS3_2"/>
    <property type="match status" value="1"/>
</dbReference>
<accession>A0ABS2IV42</accession>
<dbReference type="InterPro" id="IPR042099">
    <property type="entry name" value="ANL_N_sf"/>
</dbReference>
<comment type="caution">
    <text evidence="9">The sequence shown here is derived from an EMBL/GenBank/DDBJ whole genome shotgun (WGS) entry which is preliminary data.</text>
</comment>
<evidence type="ECO:0000259" key="8">
    <source>
        <dbReference type="PROSITE" id="PS52004"/>
    </source>
</evidence>
<dbReference type="InterPro" id="IPR018201">
    <property type="entry name" value="Ketoacyl_synth_AS"/>
</dbReference>
<evidence type="ECO:0000313" key="10">
    <source>
        <dbReference type="Proteomes" id="UP001518872"/>
    </source>
</evidence>
<dbReference type="Pfam" id="PF00501">
    <property type="entry name" value="AMP-binding"/>
    <property type="match status" value="1"/>
</dbReference>
<evidence type="ECO:0000256" key="4">
    <source>
        <dbReference type="ARBA" id="ARBA00022679"/>
    </source>
</evidence>
<dbReference type="SUPFAM" id="SSF53901">
    <property type="entry name" value="Thiolase-like"/>
    <property type="match status" value="1"/>
</dbReference>
<dbReference type="InterPro" id="IPR036736">
    <property type="entry name" value="ACP-like_sf"/>
</dbReference>
<dbReference type="Pfam" id="PF00668">
    <property type="entry name" value="Condensation"/>
    <property type="match status" value="1"/>
</dbReference>
<dbReference type="SMART" id="SM00823">
    <property type="entry name" value="PKS_PP"/>
    <property type="match status" value="2"/>
</dbReference>
<dbReference type="Gene3D" id="3.30.70.3290">
    <property type="match status" value="1"/>
</dbReference>
<dbReference type="Pfam" id="PF16197">
    <property type="entry name" value="KAsynt_C_assoc"/>
    <property type="match status" value="1"/>
</dbReference>
<dbReference type="Gene3D" id="3.30.300.30">
    <property type="match status" value="1"/>
</dbReference>
<dbReference type="InterPro" id="IPR025110">
    <property type="entry name" value="AMP-bd_C"/>
</dbReference>
<gene>
    <name evidence="9" type="ORF">JQX11_12890</name>
</gene>
<dbReference type="PROSITE" id="PS50075">
    <property type="entry name" value="CARRIER"/>
    <property type="match status" value="2"/>
</dbReference>
<dbReference type="Gene3D" id="3.40.50.12780">
    <property type="entry name" value="N-terminal domain of ligase-like"/>
    <property type="match status" value="1"/>
</dbReference>
<proteinExistence type="predicted"/>
<feature type="domain" description="Carrier" evidence="7">
    <location>
        <begin position="1514"/>
        <end position="1589"/>
    </location>
</feature>
<name>A0ABS2IV42_9ACTN</name>
<reference evidence="9 10" key="1">
    <citation type="submission" date="2021-02" db="EMBL/GenBank/DDBJ databases">
        <authorList>
            <person name="Ra J.-S."/>
        </authorList>
    </citation>
    <scope>NUCLEOTIDE SEQUENCE [LARGE SCALE GENOMIC DNA]</scope>
    <source>
        <strain evidence="9 10">MMS20-R1-14</strain>
    </source>
</reference>
<dbReference type="PROSITE" id="PS00455">
    <property type="entry name" value="AMP_BINDING"/>
    <property type="match status" value="1"/>
</dbReference>
<feature type="domain" description="Carrier" evidence="7">
    <location>
        <begin position="555"/>
        <end position="629"/>
    </location>
</feature>
<dbReference type="InterPro" id="IPR016039">
    <property type="entry name" value="Thiolase-like"/>
</dbReference>
<dbReference type="InterPro" id="IPR001227">
    <property type="entry name" value="Ac_transferase_dom_sf"/>
</dbReference>
<dbReference type="InterPro" id="IPR040097">
    <property type="entry name" value="FAAL/FAAC"/>
</dbReference>
<dbReference type="Gene3D" id="3.30.559.10">
    <property type="entry name" value="Chloramphenicol acetyltransferase-like domain"/>
    <property type="match status" value="1"/>
</dbReference>
<dbReference type="SMART" id="SM01294">
    <property type="entry name" value="PKS_PP_betabranch"/>
    <property type="match status" value="1"/>
</dbReference>
<dbReference type="InterPro" id="IPR016035">
    <property type="entry name" value="Acyl_Trfase/lysoPLipase"/>
</dbReference>
<feature type="domain" description="Ketosynthase family 3 (KS3)" evidence="8">
    <location>
        <begin position="642"/>
        <end position="1061"/>
    </location>
</feature>
<dbReference type="Gene3D" id="3.40.47.10">
    <property type="match status" value="1"/>
</dbReference>
<dbReference type="InterPro" id="IPR014043">
    <property type="entry name" value="Acyl_transferase_dom"/>
</dbReference>
<dbReference type="InterPro" id="IPR001242">
    <property type="entry name" value="Condensation_dom"/>
</dbReference>
<dbReference type="InterPro" id="IPR050091">
    <property type="entry name" value="PKS_NRPS_Biosynth_Enz"/>
</dbReference>
<dbReference type="PANTHER" id="PTHR43775">
    <property type="entry name" value="FATTY ACID SYNTHASE"/>
    <property type="match status" value="1"/>
</dbReference>
<dbReference type="InterPro" id="IPR009081">
    <property type="entry name" value="PP-bd_ACP"/>
</dbReference>
<dbReference type="Pfam" id="PF00550">
    <property type="entry name" value="PP-binding"/>
    <property type="match status" value="2"/>
</dbReference>
<dbReference type="Pfam" id="PF00698">
    <property type="entry name" value="Acyl_transf_1"/>
    <property type="match status" value="1"/>
</dbReference>
<dbReference type="Pfam" id="PF02801">
    <property type="entry name" value="Ketoacyl-synt_C"/>
    <property type="match status" value="1"/>
</dbReference>
<dbReference type="InterPro" id="IPR014031">
    <property type="entry name" value="Ketoacyl_synth_C"/>
</dbReference>
<dbReference type="InterPro" id="IPR020845">
    <property type="entry name" value="AMP-binding_CS"/>
</dbReference>